<dbReference type="RefSeq" id="WP_066518821.1">
    <property type="nucleotide sequence ID" value="NZ_CABMOF010000001.1"/>
</dbReference>
<dbReference type="AlphaFoldDB" id="A0A136Q356"/>
<dbReference type="SUPFAM" id="SSF51658">
    <property type="entry name" value="Xylose isomerase-like"/>
    <property type="match status" value="1"/>
</dbReference>
<dbReference type="Pfam" id="PF01261">
    <property type="entry name" value="AP_endonuc_2"/>
    <property type="match status" value="1"/>
</dbReference>
<evidence type="ECO:0000313" key="2">
    <source>
        <dbReference type="EMBL" id="KXK65067.1"/>
    </source>
</evidence>
<proteinExistence type="predicted"/>
<dbReference type="InterPro" id="IPR050312">
    <property type="entry name" value="IolE/XylAMocC-like"/>
</dbReference>
<dbReference type="InterPro" id="IPR036237">
    <property type="entry name" value="Xyl_isomerase-like_sf"/>
</dbReference>
<dbReference type="KEGG" id="cmiu:B1H56_03705"/>
<dbReference type="Gene3D" id="3.20.20.150">
    <property type="entry name" value="Divalent-metal-dependent TIM barrel enzymes"/>
    <property type="match status" value="1"/>
</dbReference>
<dbReference type="Proteomes" id="UP000070366">
    <property type="component" value="Unassembled WGS sequence"/>
</dbReference>
<evidence type="ECO:0000259" key="1">
    <source>
        <dbReference type="Pfam" id="PF01261"/>
    </source>
</evidence>
<reference evidence="2 3" key="1">
    <citation type="submission" date="2016-02" db="EMBL/GenBank/DDBJ databases">
        <authorList>
            <person name="Wen L."/>
            <person name="He K."/>
            <person name="Yang H."/>
        </authorList>
    </citation>
    <scope>NUCLEOTIDE SEQUENCE [LARGE SCALE GENOMIC DNA]</scope>
    <source>
        <strain evidence="2 3">DSM 22607</strain>
    </source>
</reference>
<organism evidence="2 3">
    <name type="scientific">Christensenella minuta</name>
    <dbReference type="NCBI Taxonomy" id="626937"/>
    <lineage>
        <taxon>Bacteria</taxon>
        <taxon>Bacillati</taxon>
        <taxon>Bacillota</taxon>
        <taxon>Clostridia</taxon>
        <taxon>Christensenellales</taxon>
        <taxon>Christensenellaceae</taxon>
        <taxon>Christensenella</taxon>
    </lineage>
</organism>
<dbReference type="STRING" id="626937.HMPREF3293_02324"/>
<dbReference type="PATRIC" id="fig|626937.4.peg.2282"/>
<dbReference type="PANTHER" id="PTHR12110">
    <property type="entry name" value="HYDROXYPYRUVATE ISOMERASE"/>
    <property type="match status" value="1"/>
</dbReference>
<keyword evidence="2" id="KW-0540">Nuclease</keyword>
<feature type="domain" description="Xylose isomerase-like TIM barrel" evidence="1">
    <location>
        <begin position="21"/>
        <end position="255"/>
    </location>
</feature>
<dbReference type="OrthoDB" id="9801960at2"/>
<sequence length="279" mass="30996">MKQGVSFFSFAQNVDVKEAAQQIKAAGYSGMEPVVSENGSLNPSMTDQEVLKIREIAQDLGLEIPSVGVWSLWDNNLVSDSRAIRSKARGIVQRQLEIASLLGADTILVVPGYVGCDFAVEPEKIRYDIAYERSQEAIAGLAPLAEQLKVNIGIENVWNRFLLSPLETKRFVEEISSPYVGVYFDVGNIIYIGYPEQWIEILGSHIKKIHFCDYRADQSGIGAFVDLFAGDVDFKAVMAALGIIGYDDYVTLEMLPNYKEYPYVSLYANKPAMDMIVAL</sequence>
<dbReference type="PANTHER" id="PTHR12110:SF41">
    <property type="entry name" value="INOSOSE DEHYDRATASE"/>
    <property type="match status" value="1"/>
</dbReference>
<keyword evidence="3" id="KW-1185">Reference proteome</keyword>
<evidence type="ECO:0000313" key="3">
    <source>
        <dbReference type="Proteomes" id="UP000070366"/>
    </source>
</evidence>
<keyword evidence="2" id="KW-0378">Hydrolase</keyword>
<dbReference type="GO" id="GO:0004519">
    <property type="term" value="F:endonuclease activity"/>
    <property type="evidence" value="ECO:0007669"/>
    <property type="project" value="UniProtKB-KW"/>
</dbReference>
<comment type="caution">
    <text evidence="2">The sequence shown here is derived from an EMBL/GenBank/DDBJ whole genome shotgun (WGS) entry which is preliminary data.</text>
</comment>
<dbReference type="InterPro" id="IPR013022">
    <property type="entry name" value="Xyl_isomerase-like_TIM-brl"/>
</dbReference>
<keyword evidence="2" id="KW-0255">Endonuclease</keyword>
<dbReference type="EMBL" id="LSZW01000063">
    <property type="protein sequence ID" value="KXK65067.1"/>
    <property type="molecule type" value="Genomic_DNA"/>
</dbReference>
<accession>A0A136Q356</accession>
<gene>
    <name evidence="2" type="ORF">HMPREF3293_02324</name>
</gene>
<name>A0A136Q356_9FIRM</name>
<protein>
    <submittedName>
        <fullName evidence="2">AP endonuclease, family 2</fullName>
    </submittedName>
</protein>